<evidence type="ECO:0000256" key="1">
    <source>
        <dbReference type="ARBA" id="ARBA00009199"/>
    </source>
</evidence>
<organism evidence="5 6">
    <name type="scientific">Fusarium oxysporum f. sp. raphani 54005</name>
    <dbReference type="NCBI Taxonomy" id="1089458"/>
    <lineage>
        <taxon>Eukaryota</taxon>
        <taxon>Fungi</taxon>
        <taxon>Dikarya</taxon>
        <taxon>Ascomycota</taxon>
        <taxon>Pezizomycotina</taxon>
        <taxon>Sordariomycetes</taxon>
        <taxon>Hypocreomycetidae</taxon>
        <taxon>Hypocreales</taxon>
        <taxon>Nectriaceae</taxon>
        <taxon>Fusarium</taxon>
        <taxon>Fusarium oxysporum species complex</taxon>
    </lineage>
</organism>
<dbReference type="GO" id="GO:0016787">
    <property type="term" value="F:hydrolase activity"/>
    <property type="evidence" value="ECO:0007669"/>
    <property type="project" value="UniProtKB-KW"/>
</dbReference>
<dbReference type="OrthoDB" id="6428749at2759"/>
<feature type="active site" description="Acyl-ester intermediate" evidence="3">
    <location>
        <position position="240"/>
    </location>
</feature>
<dbReference type="Gene3D" id="3.90.1300.10">
    <property type="entry name" value="Amidase signature (AS) domain"/>
    <property type="match status" value="1"/>
</dbReference>
<dbReference type="HOGENOM" id="CLU_009600_9_2_1"/>
<dbReference type="SUPFAM" id="SSF75304">
    <property type="entry name" value="Amidase signature (AS) enzymes"/>
    <property type="match status" value="1"/>
</dbReference>
<keyword evidence="2" id="KW-0378">Hydrolase</keyword>
<sequence length="564" mass="62173">MTLKWHVAGSAKRQSILDAIPDKWRLEGPLPSARDCRDITGSFMHLYLTASEISITEMDIKDLAAAITTGRLSAEEVLNAFSHRAALAHQWTNCLREYFYDAALVDAKKLDEYFKTHGKPIGPLHGIPISLKDQCHVKGVETTMGYTGWIGKFQGKKDDPRYKTYDSVIVTALRNAGAILFVKTSVPHKALIGETVNNIIQYTWNPKNRTISAGDSSGGEGALIALKGAVVGIGTDIGGSIRIPTAFCGFYRLKPSHGRFPYEGMAISVDGQITIPSVLGPMAALVSGLDLVAKDFLSQEPWLHDPQVVALPWRPTHYEAMANIISKATAGQGNLAFGIVEHDGVVAPHPPIKRALRMVTAILESLGHRVIKWAPPSHEVGVRLALTSWIYDGGADIHYHMGLANEPIPEILSKNYGTKPLRQFNATEIAANNVALRECRKAYIDYWNSTTDLTGTSRPVDAVISPVAPFCAVRPSKYHYYGYSIWSNAADFTSGSFPVTLADMEIDVKDSAYQPLNDVDQIVYDDYDLEIYDKSFVGLQLVGRRFEEEKMVALLEYMAKLFKV</sequence>
<dbReference type="Proteomes" id="UP000030663">
    <property type="component" value="Unassembled WGS sequence"/>
</dbReference>
<dbReference type="InterPro" id="IPR036928">
    <property type="entry name" value="AS_sf"/>
</dbReference>
<protein>
    <recommendedName>
        <fullName evidence="4">Amidase domain-containing protein</fullName>
    </recommendedName>
</protein>
<gene>
    <name evidence="5" type="ORF">FOQG_19002</name>
</gene>
<evidence type="ECO:0000313" key="5">
    <source>
        <dbReference type="EMBL" id="EXK76250.1"/>
    </source>
</evidence>
<dbReference type="EMBL" id="KI979558">
    <property type="protein sequence ID" value="EXK76250.1"/>
    <property type="molecule type" value="Genomic_DNA"/>
</dbReference>
<feature type="active site" description="Charge relay system" evidence="3">
    <location>
        <position position="216"/>
    </location>
</feature>
<dbReference type="PANTHER" id="PTHR46072">
    <property type="entry name" value="AMIDASE-RELATED-RELATED"/>
    <property type="match status" value="1"/>
</dbReference>
<comment type="similarity">
    <text evidence="1">Belongs to the amidase family.</text>
</comment>
<name>X0B2C6_FUSOX</name>
<evidence type="ECO:0000313" key="6">
    <source>
        <dbReference type="Proteomes" id="UP000030663"/>
    </source>
</evidence>
<reference evidence="5 6" key="1">
    <citation type="submission" date="2011-11" db="EMBL/GenBank/DDBJ databases">
        <title>The Genome Sequence of Fusarium oxysporum PHW815.</title>
        <authorList>
            <consortium name="The Broad Institute Genome Sequencing Platform"/>
            <person name="Ma L.-J."/>
            <person name="Gale L.R."/>
            <person name="Schwartz D.C."/>
            <person name="Zhou S."/>
            <person name="Corby-Kistler H."/>
            <person name="Young S.K."/>
            <person name="Zeng Q."/>
            <person name="Gargeya S."/>
            <person name="Fitzgerald M."/>
            <person name="Haas B."/>
            <person name="Abouelleil A."/>
            <person name="Alvarado L."/>
            <person name="Arachchi H.M."/>
            <person name="Berlin A."/>
            <person name="Brown A."/>
            <person name="Chapman S.B."/>
            <person name="Chen Z."/>
            <person name="Dunbar C."/>
            <person name="Freedman E."/>
            <person name="Gearin G."/>
            <person name="Goldberg J."/>
            <person name="Griggs A."/>
            <person name="Gujja S."/>
            <person name="Heiman D."/>
            <person name="Howarth C."/>
            <person name="Larson L."/>
            <person name="Lui A."/>
            <person name="MacDonald P.J.P."/>
            <person name="Montmayeur A."/>
            <person name="Murphy C."/>
            <person name="Neiman D."/>
            <person name="Pearson M."/>
            <person name="Priest M."/>
            <person name="Roberts A."/>
            <person name="Saif S."/>
            <person name="Shea T."/>
            <person name="Shenoy N."/>
            <person name="Sisk P."/>
            <person name="Stolte C."/>
            <person name="Sykes S."/>
            <person name="Wortman J."/>
            <person name="Nusbaum C."/>
            <person name="Birren B."/>
        </authorList>
    </citation>
    <scope>NUCLEOTIDE SEQUENCE [LARGE SCALE GENOMIC DNA]</scope>
    <source>
        <strain evidence="5 6">54005</strain>
    </source>
</reference>
<proteinExistence type="inferred from homology"/>
<evidence type="ECO:0000259" key="4">
    <source>
        <dbReference type="Pfam" id="PF01425"/>
    </source>
</evidence>
<keyword evidence="6" id="KW-1185">Reference proteome</keyword>
<evidence type="ECO:0000256" key="2">
    <source>
        <dbReference type="ARBA" id="ARBA00022801"/>
    </source>
</evidence>
<accession>X0B2C6</accession>
<dbReference type="AlphaFoldDB" id="X0B2C6"/>
<dbReference type="InterPro" id="IPR023631">
    <property type="entry name" value="Amidase_dom"/>
</dbReference>
<feature type="active site" description="Charge relay system" evidence="3">
    <location>
        <position position="132"/>
    </location>
</feature>
<feature type="domain" description="Amidase" evidence="4">
    <location>
        <begin position="76"/>
        <end position="551"/>
    </location>
</feature>
<dbReference type="Pfam" id="PF01425">
    <property type="entry name" value="Amidase"/>
    <property type="match status" value="1"/>
</dbReference>
<evidence type="ECO:0000256" key="3">
    <source>
        <dbReference type="PIRSR" id="PIRSR001221-1"/>
    </source>
</evidence>
<dbReference type="PIRSF" id="PIRSF001221">
    <property type="entry name" value="Amidase_fungi"/>
    <property type="match status" value="1"/>
</dbReference>
<dbReference type="PANTHER" id="PTHR46072:SF7">
    <property type="entry name" value="AMIDASE"/>
    <property type="match status" value="1"/>
</dbReference>